<dbReference type="GO" id="GO:0005730">
    <property type="term" value="C:nucleolus"/>
    <property type="evidence" value="ECO:0007669"/>
    <property type="project" value="UniProtKB-SubCell"/>
</dbReference>
<evidence type="ECO:0000256" key="2">
    <source>
        <dbReference type="ARBA" id="ARBA00023242"/>
    </source>
</evidence>
<feature type="domain" description="Fcf2 pre-rRNA processing C-terminal" evidence="4">
    <location>
        <begin position="94"/>
        <end position="186"/>
    </location>
</feature>
<protein>
    <submittedName>
        <fullName evidence="5">Uu.00g002180.m01.CDS01</fullName>
    </submittedName>
</protein>
<gene>
    <name evidence="5" type="ORF">KHLLAP_LOCUS6556</name>
</gene>
<feature type="region of interest" description="Disordered" evidence="3">
    <location>
        <begin position="30"/>
        <end position="76"/>
    </location>
</feature>
<dbReference type="GO" id="GO:0003723">
    <property type="term" value="F:RNA binding"/>
    <property type="evidence" value="ECO:0007669"/>
    <property type="project" value="TreeGrafter"/>
</dbReference>
<comment type="subcellular location">
    <subcellularLocation>
        <location evidence="1">Nucleus</location>
        <location evidence="1">Nucleolus</location>
    </subcellularLocation>
</comment>
<organism evidence="5 6">
    <name type="scientific">Anthostomella pinea</name>
    <dbReference type="NCBI Taxonomy" id="933095"/>
    <lineage>
        <taxon>Eukaryota</taxon>
        <taxon>Fungi</taxon>
        <taxon>Dikarya</taxon>
        <taxon>Ascomycota</taxon>
        <taxon>Pezizomycotina</taxon>
        <taxon>Sordariomycetes</taxon>
        <taxon>Xylariomycetidae</taxon>
        <taxon>Xylariales</taxon>
        <taxon>Xylariaceae</taxon>
        <taxon>Anthostomella</taxon>
    </lineage>
</organism>
<proteinExistence type="predicted"/>
<evidence type="ECO:0000256" key="3">
    <source>
        <dbReference type="SAM" id="MobiDB-lite"/>
    </source>
</evidence>
<dbReference type="AlphaFoldDB" id="A0AAI8VJL1"/>
<reference evidence="5" key="1">
    <citation type="submission" date="2023-10" db="EMBL/GenBank/DDBJ databases">
        <authorList>
            <person name="Hackl T."/>
        </authorList>
    </citation>
    <scope>NUCLEOTIDE SEQUENCE</scope>
</reference>
<dbReference type="InterPro" id="IPR039883">
    <property type="entry name" value="Fcf2/DNTTIP2"/>
</dbReference>
<evidence type="ECO:0000313" key="5">
    <source>
        <dbReference type="EMBL" id="CAJ2506088.1"/>
    </source>
</evidence>
<feature type="compositionally biased region" description="Basic residues" evidence="3">
    <location>
        <begin position="196"/>
        <end position="217"/>
    </location>
</feature>
<dbReference type="InterPro" id="IPR014810">
    <property type="entry name" value="Fcf2_C"/>
</dbReference>
<keyword evidence="2" id="KW-0539">Nucleus</keyword>
<keyword evidence="6" id="KW-1185">Reference proteome</keyword>
<evidence type="ECO:0000313" key="6">
    <source>
        <dbReference type="Proteomes" id="UP001295740"/>
    </source>
</evidence>
<sequence>MAETTTATAASLSDEEINQLLNEAEARLAAKQQEQNGKSLAMPSSSELTTITKGMTSVPKPTTLTMSPSIPKGQELSVRVPEVRKSKKEMATKVDAGSKWYNLPKTNLTPELKRDLQLLRMRDVLDPKRHYKKDTSRALPEFSQVGTIVEGPTDFYNSRMTKKERKRTMLEEVLDTEDTTRRFKSKYGEIQSAKTSGKKGHYKKMMQKKYGKSYRQG</sequence>
<dbReference type="PANTHER" id="PTHR21686">
    <property type="entry name" value="DEOXYNUCLEOTIDYLTRANSFERASE TERMINAL-INTERACTING PROTEIN 2"/>
    <property type="match status" value="1"/>
</dbReference>
<dbReference type="Pfam" id="PF08698">
    <property type="entry name" value="Fcf2"/>
    <property type="match status" value="1"/>
</dbReference>
<feature type="region of interest" description="Disordered" evidence="3">
    <location>
        <begin position="189"/>
        <end position="217"/>
    </location>
</feature>
<feature type="compositionally biased region" description="Polar residues" evidence="3">
    <location>
        <begin position="32"/>
        <end position="68"/>
    </location>
</feature>
<evidence type="ECO:0000256" key="1">
    <source>
        <dbReference type="ARBA" id="ARBA00004604"/>
    </source>
</evidence>
<dbReference type="EMBL" id="CAUWAG010000008">
    <property type="protein sequence ID" value="CAJ2506088.1"/>
    <property type="molecule type" value="Genomic_DNA"/>
</dbReference>
<dbReference type="GO" id="GO:0006396">
    <property type="term" value="P:RNA processing"/>
    <property type="evidence" value="ECO:0007669"/>
    <property type="project" value="TreeGrafter"/>
</dbReference>
<dbReference type="PANTHER" id="PTHR21686:SF12">
    <property type="entry name" value="DEOXYNUCLEOTIDYLTRANSFERASE TERMINAL-INTERACTING PROTEIN 2"/>
    <property type="match status" value="1"/>
</dbReference>
<dbReference type="Proteomes" id="UP001295740">
    <property type="component" value="Unassembled WGS sequence"/>
</dbReference>
<evidence type="ECO:0000259" key="4">
    <source>
        <dbReference type="Pfam" id="PF08698"/>
    </source>
</evidence>
<comment type="caution">
    <text evidence="5">The sequence shown here is derived from an EMBL/GenBank/DDBJ whole genome shotgun (WGS) entry which is preliminary data.</text>
</comment>
<name>A0AAI8VJL1_9PEZI</name>
<accession>A0AAI8VJL1</accession>